<reference evidence="6 7" key="1">
    <citation type="submission" date="2020-08" db="EMBL/GenBank/DDBJ databases">
        <title>Genomic Encyclopedia of Type Strains, Phase III (KMG-III): the genomes of soil and plant-associated and newly described type strains.</title>
        <authorList>
            <person name="Whitman W."/>
        </authorList>
    </citation>
    <scope>NUCLEOTIDE SEQUENCE [LARGE SCALE GENOMIC DNA]</scope>
    <source>
        <strain evidence="6 7">CECT 8640</strain>
    </source>
</reference>
<dbReference type="Proteomes" id="UP000547510">
    <property type="component" value="Unassembled WGS sequence"/>
</dbReference>
<dbReference type="CDD" id="cd01561">
    <property type="entry name" value="CBS_like"/>
    <property type="match status" value="1"/>
</dbReference>
<dbReference type="Gene3D" id="3.40.50.1100">
    <property type="match status" value="2"/>
</dbReference>
<feature type="domain" description="Tryptophan synthase beta chain-like PALP" evidence="5">
    <location>
        <begin position="21"/>
        <end position="279"/>
    </location>
</feature>
<evidence type="ECO:0000256" key="4">
    <source>
        <dbReference type="ARBA" id="ARBA00022898"/>
    </source>
</evidence>
<dbReference type="PANTHER" id="PTHR10314">
    <property type="entry name" value="CYSTATHIONINE BETA-SYNTHASE"/>
    <property type="match status" value="1"/>
</dbReference>
<comment type="subunit">
    <text evidence="2">Homodimer.</text>
</comment>
<dbReference type="InterPro" id="IPR001926">
    <property type="entry name" value="TrpB-like_PALP"/>
</dbReference>
<protein>
    <submittedName>
        <fullName evidence="6">Cysteine synthase A</fullName>
        <ecNumber evidence="6">2.5.1.47</ecNumber>
    </submittedName>
</protein>
<accession>A0A841CXL4</accession>
<dbReference type="Pfam" id="PF00291">
    <property type="entry name" value="PALP"/>
    <property type="match status" value="1"/>
</dbReference>
<dbReference type="NCBIfam" id="TIGR03945">
    <property type="entry name" value="PLP_SbnA_fam"/>
    <property type="match status" value="1"/>
</dbReference>
<evidence type="ECO:0000256" key="2">
    <source>
        <dbReference type="ARBA" id="ARBA00011738"/>
    </source>
</evidence>
<evidence type="ECO:0000259" key="5">
    <source>
        <dbReference type="Pfam" id="PF00291"/>
    </source>
</evidence>
<dbReference type="InterPro" id="IPR023927">
    <property type="entry name" value="SbnA"/>
</dbReference>
<proteinExistence type="predicted"/>
<evidence type="ECO:0000256" key="3">
    <source>
        <dbReference type="ARBA" id="ARBA00022679"/>
    </source>
</evidence>
<dbReference type="GO" id="GO:0004124">
    <property type="term" value="F:cysteine synthase activity"/>
    <property type="evidence" value="ECO:0007669"/>
    <property type="project" value="UniProtKB-EC"/>
</dbReference>
<dbReference type="InterPro" id="IPR050214">
    <property type="entry name" value="Cys_Synth/Cystath_Beta-Synth"/>
</dbReference>
<dbReference type="InterPro" id="IPR036052">
    <property type="entry name" value="TrpB-like_PALP_sf"/>
</dbReference>
<organism evidence="6 7">
    <name type="scientific">Saccharothrix tamanrassetensis</name>
    <dbReference type="NCBI Taxonomy" id="1051531"/>
    <lineage>
        <taxon>Bacteria</taxon>
        <taxon>Bacillati</taxon>
        <taxon>Actinomycetota</taxon>
        <taxon>Actinomycetes</taxon>
        <taxon>Pseudonocardiales</taxon>
        <taxon>Pseudonocardiaceae</taxon>
        <taxon>Saccharothrix</taxon>
    </lineage>
</organism>
<gene>
    <name evidence="6" type="ORF">FHS29_007355</name>
</gene>
<keyword evidence="3 6" id="KW-0808">Transferase</keyword>
<sequence>MSLVSGPHELLDTDVYVDLAGPFGRRLLLRCEGFNFGGSVKMRTAAALVAAAERDGDLRDDTVLVESSSGNLGVALSAVAAGRGIPFVCVTDTRCNPSTVRAMRAMGAEVEVITEPDEDGGLLGARKRRVRSLCRDNPHYLWLNQYENPANWIAHYEGTAPAIGKRFPDLDVLFVGAGTGGTLMGCVRWFRDRGTAVRVVAVDAVGSANFGGPPAARLIPGLGAHQQAPVLDVSAVHDAIHVSEVDTVRTCRALAAHGYLLGGSTGTIVNGALTWLTRNDPERTLTSVAISPDLGDRYLDTVYDDEWVLDRFGPAALEPVRWS</sequence>
<evidence type="ECO:0000256" key="1">
    <source>
        <dbReference type="ARBA" id="ARBA00001933"/>
    </source>
</evidence>
<dbReference type="RefSeq" id="WP_184699179.1">
    <property type="nucleotide sequence ID" value="NZ_JACHJN010000022.1"/>
</dbReference>
<dbReference type="SUPFAM" id="SSF53686">
    <property type="entry name" value="Tryptophan synthase beta subunit-like PLP-dependent enzymes"/>
    <property type="match status" value="1"/>
</dbReference>
<dbReference type="AlphaFoldDB" id="A0A841CXL4"/>
<name>A0A841CXL4_9PSEU</name>
<keyword evidence="4" id="KW-0663">Pyridoxal phosphate</keyword>
<evidence type="ECO:0000313" key="7">
    <source>
        <dbReference type="Proteomes" id="UP000547510"/>
    </source>
</evidence>
<comment type="caution">
    <text evidence="6">The sequence shown here is derived from an EMBL/GenBank/DDBJ whole genome shotgun (WGS) entry which is preliminary data.</text>
</comment>
<dbReference type="EC" id="2.5.1.47" evidence="6"/>
<comment type="cofactor">
    <cofactor evidence="1">
        <name>pyridoxal 5'-phosphate</name>
        <dbReference type="ChEBI" id="CHEBI:597326"/>
    </cofactor>
</comment>
<keyword evidence="7" id="KW-1185">Reference proteome</keyword>
<evidence type="ECO:0000313" key="6">
    <source>
        <dbReference type="EMBL" id="MBB5960727.1"/>
    </source>
</evidence>
<dbReference type="EMBL" id="JACHJN010000022">
    <property type="protein sequence ID" value="MBB5960727.1"/>
    <property type="molecule type" value="Genomic_DNA"/>
</dbReference>